<name>A0AAN0J5R3_AMPQE</name>
<protein>
    <submittedName>
        <fullName evidence="1">Uncharacterized protein</fullName>
    </submittedName>
</protein>
<dbReference type="Proteomes" id="UP000007879">
    <property type="component" value="Unassembled WGS sequence"/>
</dbReference>
<sequence>MILSDIKMPPVFKKRGKPKERDVTVVGLPAKKKVKIDKDKKRLKPFSCQHITVKERVILNWLVDNDAAERDLRDHKSLIEEEVETRPEKLANRLIDENVDINLVRQFFSNDAWLSVEQLMECMKKSRR</sequence>
<accession>A0AAN0J5R3</accession>
<dbReference type="GeneID" id="109581987"/>
<evidence type="ECO:0000313" key="2">
    <source>
        <dbReference type="Proteomes" id="UP000007879"/>
    </source>
</evidence>
<keyword evidence="2" id="KW-1185">Reference proteome</keyword>
<proteinExistence type="predicted"/>
<organism evidence="1 2">
    <name type="scientific">Amphimedon queenslandica</name>
    <name type="common">Sponge</name>
    <dbReference type="NCBI Taxonomy" id="400682"/>
    <lineage>
        <taxon>Eukaryota</taxon>
        <taxon>Metazoa</taxon>
        <taxon>Porifera</taxon>
        <taxon>Demospongiae</taxon>
        <taxon>Heteroscleromorpha</taxon>
        <taxon>Haplosclerida</taxon>
        <taxon>Niphatidae</taxon>
        <taxon>Amphimedon</taxon>
    </lineage>
</organism>
<dbReference type="EnsemblMetazoa" id="XM_019996514.1">
    <property type="protein sequence ID" value="XP_019852073.1"/>
    <property type="gene ID" value="LOC109581987"/>
</dbReference>
<dbReference type="RefSeq" id="XP_019852073.1">
    <property type="nucleotide sequence ID" value="XM_019996514.1"/>
</dbReference>
<dbReference type="AlphaFoldDB" id="A0AAN0J5R3"/>
<reference evidence="2" key="1">
    <citation type="journal article" date="2010" name="Nature">
        <title>The Amphimedon queenslandica genome and the evolution of animal complexity.</title>
        <authorList>
            <person name="Srivastava M."/>
            <person name="Simakov O."/>
            <person name="Chapman J."/>
            <person name="Fahey B."/>
            <person name="Gauthier M.E."/>
            <person name="Mitros T."/>
            <person name="Richards G.S."/>
            <person name="Conaco C."/>
            <person name="Dacre M."/>
            <person name="Hellsten U."/>
            <person name="Larroux C."/>
            <person name="Putnam N.H."/>
            <person name="Stanke M."/>
            <person name="Adamska M."/>
            <person name="Darling A."/>
            <person name="Degnan S.M."/>
            <person name="Oakley T.H."/>
            <person name="Plachetzki D.C."/>
            <person name="Zhai Y."/>
            <person name="Adamski M."/>
            <person name="Calcino A."/>
            <person name="Cummins S.F."/>
            <person name="Goodstein D.M."/>
            <person name="Harris C."/>
            <person name="Jackson D.J."/>
            <person name="Leys S.P."/>
            <person name="Shu S."/>
            <person name="Woodcroft B.J."/>
            <person name="Vervoort M."/>
            <person name="Kosik K.S."/>
            <person name="Manning G."/>
            <person name="Degnan B.M."/>
            <person name="Rokhsar D.S."/>
        </authorList>
    </citation>
    <scope>NUCLEOTIDE SEQUENCE [LARGE SCALE GENOMIC DNA]</scope>
</reference>
<reference evidence="1" key="2">
    <citation type="submission" date="2024-06" db="UniProtKB">
        <authorList>
            <consortium name="EnsemblMetazoa"/>
        </authorList>
    </citation>
    <scope>IDENTIFICATION</scope>
</reference>
<dbReference type="KEGG" id="aqu:109581987"/>
<evidence type="ECO:0000313" key="1">
    <source>
        <dbReference type="EnsemblMetazoa" id="XP_019852073.1"/>
    </source>
</evidence>